<comment type="similarity">
    <text evidence="1">Belongs to the leucine-binding protein family.</text>
</comment>
<feature type="domain" description="Leucine-binding protein" evidence="5">
    <location>
        <begin position="46"/>
        <end position="392"/>
    </location>
</feature>
<organism evidence="6 7">
    <name type="scientific">Mycetocola zhujimingii</name>
    <dbReference type="NCBI Taxonomy" id="2079792"/>
    <lineage>
        <taxon>Bacteria</taxon>
        <taxon>Bacillati</taxon>
        <taxon>Actinomycetota</taxon>
        <taxon>Actinomycetes</taxon>
        <taxon>Micrococcales</taxon>
        <taxon>Microbacteriaceae</taxon>
        <taxon>Mycetocola</taxon>
    </lineage>
</organism>
<dbReference type="CDD" id="cd06343">
    <property type="entry name" value="PBP1_ABC_ligand_binding-like"/>
    <property type="match status" value="1"/>
</dbReference>
<protein>
    <submittedName>
        <fullName evidence="6">ABC transporter substrate-binding protein</fullName>
    </submittedName>
</protein>
<dbReference type="EMBL" id="QEFB01000011">
    <property type="protein sequence ID" value="PWC06608.1"/>
    <property type="molecule type" value="Genomic_DNA"/>
</dbReference>
<feature type="region of interest" description="Disordered" evidence="3">
    <location>
        <begin position="405"/>
        <end position="428"/>
    </location>
</feature>
<evidence type="ECO:0000256" key="4">
    <source>
        <dbReference type="SAM" id="SignalP"/>
    </source>
</evidence>
<gene>
    <name evidence="6" type="ORF">DF223_10075</name>
</gene>
<dbReference type="InterPro" id="IPR028082">
    <property type="entry name" value="Peripla_BP_I"/>
</dbReference>
<keyword evidence="2 4" id="KW-0732">Signal</keyword>
<evidence type="ECO:0000256" key="1">
    <source>
        <dbReference type="ARBA" id="ARBA00010062"/>
    </source>
</evidence>
<evidence type="ECO:0000313" key="7">
    <source>
        <dbReference type="Proteomes" id="UP000244962"/>
    </source>
</evidence>
<dbReference type="Pfam" id="PF13458">
    <property type="entry name" value="Peripla_BP_6"/>
    <property type="match status" value="1"/>
</dbReference>
<feature type="chain" id="PRO_5015675670" evidence="4">
    <location>
        <begin position="34"/>
        <end position="428"/>
    </location>
</feature>
<dbReference type="InterPro" id="IPR028081">
    <property type="entry name" value="Leu-bd"/>
</dbReference>
<reference evidence="7" key="1">
    <citation type="submission" date="2018-04" db="EMBL/GenBank/DDBJ databases">
        <authorList>
            <person name="Liu S."/>
            <person name="Wang Z."/>
            <person name="Li J."/>
        </authorList>
    </citation>
    <scope>NUCLEOTIDE SEQUENCE [LARGE SCALE GENOMIC DNA]</scope>
    <source>
        <strain evidence="7">622</strain>
    </source>
</reference>
<accession>A0A2U1TCJ0</accession>
<evidence type="ECO:0000259" key="5">
    <source>
        <dbReference type="Pfam" id="PF13458"/>
    </source>
</evidence>
<dbReference type="PANTHER" id="PTHR47235">
    <property type="entry name" value="BLR6548 PROTEIN"/>
    <property type="match status" value="1"/>
</dbReference>
<keyword evidence="7" id="KW-1185">Reference proteome</keyword>
<feature type="compositionally biased region" description="Basic and acidic residues" evidence="3">
    <location>
        <begin position="406"/>
        <end position="415"/>
    </location>
</feature>
<sequence>MSHRSAPPRSAITVAAASVMIIALSGCSTPAPAGEAANTPGITEDTVTIGTHHPLTGPAAAGYASISAATTAYFEYLNEQGGIHGRTIEYVVKDDGYNPSNTQNVVRELVEEDEVFAVVNGLGTPTHTSVLDYLNQKKVPDLFVASGSTSWNQPEKYPYTFAYNVDYVAEGEALAQYAEDEFPGKSVCVLGQDDDFGTEFTTGLQNVLGADGLASVQTYSVSNQDVVAQISAMKAAGCEINMLATVNGFTALAVGTAAKLGYAPQWFSSSSGGDYPTLVTFLGADLAPKLLQGFVSTNYLPFGQDDEWRALFEEINAEYNDDAPFDGNTVYGMSVGYLFAEALAAAGEDPTRESLIEAISSGDLEGNGVVPLSFGDDSHAAFMGVGITTVDGGVQDFVGSTYVSDGKGKVSKDDVEPVSLSNEGVPED</sequence>
<dbReference type="RefSeq" id="WP_108963061.1">
    <property type="nucleotide sequence ID" value="NZ_QEFB01000011.1"/>
</dbReference>
<comment type="caution">
    <text evidence="6">The sequence shown here is derived from an EMBL/GenBank/DDBJ whole genome shotgun (WGS) entry which is preliminary data.</text>
</comment>
<proteinExistence type="inferred from homology"/>
<evidence type="ECO:0000256" key="2">
    <source>
        <dbReference type="ARBA" id="ARBA00022729"/>
    </source>
</evidence>
<name>A0A2U1TCJ0_9MICO</name>
<dbReference type="Gene3D" id="3.40.50.2300">
    <property type="match status" value="2"/>
</dbReference>
<dbReference type="Proteomes" id="UP000244962">
    <property type="component" value="Unassembled WGS sequence"/>
</dbReference>
<dbReference type="PROSITE" id="PS51257">
    <property type="entry name" value="PROKAR_LIPOPROTEIN"/>
    <property type="match status" value="1"/>
</dbReference>
<dbReference type="AlphaFoldDB" id="A0A2U1TCJ0"/>
<evidence type="ECO:0000256" key="3">
    <source>
        <dbReference type="SAM" id="MobiDB-lite"/>
    </source>
</evidence>
<feature type="signal peptide" evidence="4">
    <location>
        <begin position="1"/>
        <end position="33"/>
    </location>
</feature>
<dbReference type="PANTHER" id="PTHR47235:SF1">
    <property type="entry name" value="BLR6548 PROTEIN"/>
    <property type="match status" value="1"/>
</dbReference>
<evidence type="ECO:0000313" key="6">
    <source>
        <dbReference type="EMBL" id="PWC06608.1"/>
    </source>
</evidence>
<dbReference type="SUPFAM" id="SSF53822">
    <property type="entry name" value="Periplasmic binding protein-like I"/>
    <property type="match status" value="1"/>
</dbReference>